<dbReference type="AlphaFoldDB" id="A0A9P4X3M2"/>
<sequence length="238" mass="25553">VISFSGTVTARVPALFLISDDLHGAPSIDWQVSDLVLPSRSEDRIVRHIMSSQPKKTATGSRFVLPALNLNFGSITDGTDIPPPPESPIEPITPSKTSKASNESSEAKENAATAYENKAGVRSVAENAPPSPAASGRQESITQESGRSVANAYRPVSQSGVSAVESEKTKRASGWFKRLRSGDTQSRRRSSLLSLEQHIPATPKLTSKSEKPPPKIPQLKQLESDKGAFGSNLFDHIK</sequence>
<gene>
    <name evidence="2" type="ORF">CFAM422_011985</name>
</gene>
<reference evidence="2 3" key="1">
    <citation type="submission" date="2018-06" db="EMBL/GenBank/DDBJ databases">
        <title>Genome analysis of cellulolytic fungus Trichoderma lentiforme CFAM-422.</title>
        <authorList>
            <person name="Steindorff A.S."/>
            <person name="Formighieri E.F."/>
            <person name="Midorikawa G.E.O."/>
            <person name="Tamietti M.S."/>
            <person name="Ramos E.Z."/>
            <person name="Silva A.S."/>
            <person name="Bon E.P.S."/>
            <person name="Mendes T.D."/>
            <person name="Damaso M.C.T."/>
            <person name="Favaro L.C.L."/>
        </authorList>
    </citation>
    <scope>NUCLEOTIDE SEQUENCE [LARGE SCALE GENOMIC DNA]</scope>
    <source>
        <strain evidence="2 3">CFAM-422</strain>
    </source>
</reference>
<protein>
    <submittedName>
        <fullName evidence="2">Uncharacterized protein</fullName>
    </submittedName>
</protein>
<feature type="compositionally biased region" description="Polar residues" evidence="1">
    <location>
        <begin position="137"/>
        <end position="148"/>
    </location>
</feature>
<evidence type="ECO:0000313" key="3">
    <source>
        <dbReference type="Proteomes" id="UP000801864"/>
    </source>
</evidence>
<dbReference type="EMBL" id="QLNT01000026">
    <property type="protein sequence ID" value="KAF3058918.1"/>
    <property type="molecule type" value="Genomic_DNA"/>
</dbReference>
<organism evidence="2 3">
    <name type="scientific">Trichoderma lentiforme</name>
    <dbReference type="NCBI Taxonomy" id="1567552"/>
    <lineage>
        <taxon>Eukaryota</taxon>
        <taxon>Fungi</taxon>
        <taxon>Dikarya</taxon>
        <taxon>Ascomycota</taxon>
        <taxon>Pezizomycotina</taxon>
        <taxon>Sordariomycetes</taxon>
        <taxon>Hypocreomycetidae</taxon>
        <taxon>Hypocreales</taxon>
        <taxon>Hypocreaceae</taxon>
        <taxon>Trichoderma</taxon>
    </lineage>
</organism>
<feature type="non-terminal residue" evidence="2">
    <location>
        <position position="238"/>
    </location>
</feature>
<comment type="caution">
    <text evidence="2">The sequence shown here is derived from an EMBL/GenBank/DDBJ whole genome shotgun (WGS) entry which is preliminary data.</text>
</comment>
<evidence type="ECO:0000256" key="1">
    <source>
        <dbReference type="SAM" id="MobiDB-lite"/>
    </source>
</evidence>
<feature type="region of interest" description="Disordered" evidence="1">
    <location>
        <begin position="75"/>
        <end position="238"/>
    </location>
</feature>
<dbReference type="Proteomes" id="UP000801864">
    <property type="component" value="Unassembled WGS sequence"/>
</dbReference>
<proteinExistence type="predicted"/>
<accession>A0A9P4X3M2</accession>
<name>A0A9P4X3M2_9HYPO</name>
<evidence type="ECO:0000313" key="2">
    <source>
        <dbReference type="EMBL" id="KAF3058918.1"/>
    </source>
</evidence>
<feature type="compositionally biased region" description="Low complexity" evidence="1">
    <location>
        <begin position="89"/>
        <end position="114"/>
    </location>
</feature>
<keyword evidence="3" id="KW-1185">Reference proteome</keyword>